<keyword evidence="4" id="KW-1185">Reference proteome</keyword>
<protein>
    <recommendedName>
        <fullName evidence="2">Double jelly roll-like domain-containing protein</fullName>
    </recommendedName>
</protein>
<evidence type="ECO:0000313" key="3">
    <source>
        <dbReference type="EMBL" id="CAG9773425.1"/>
    </source>
</evidence>
<gene>
    <name evidence="3" type="ORF">CEUTPL_LOCUS13816</name>
</gene>
<dbReference type="InterPro" id="IPR049512">
    <property type="entry name" value="DJR-like_dom"/>
</dbReference>
<feature type="region of interest" description="Disordered" evidence="1">
    <location>
        <begin position="338"/>
        <end position="360"/>
    </location>
</feature>
<evidence type="ECO:0000259" key="2">
    <source>
        <dbReference type="Pfam" id="PF21738"/>
    </source>
</evidence>
<dbReference type="Proteomes" id="UP001152799">
    <property type="component" value="Chromosome 9"/>
</dbReference>
<accession>A0A9N9QJT4</accession>
<dbReference type="OrthoDB" id="7691951at2759"/>
<name>A0A9N9QJT4_9CUCU</name>
<dbReference type="EMBL" id="OU892285">
    <property type="protein sequence ID" value="CAG9773425.1"/>
    <property type="molecule type" value="Genomic_DNA"/>
</dbReference>
<feature type="domain" description="Double jelly roll-like" evidence="2">
    <location>
        <begin position="1"/>
        <end position="76"/>
    </location>
</feature>
<dbReference type="PANTHER" id="PTHR36159:SF1">
    <property type="entry name" value="RETROVIRUS-RELATED POL POLYPROTEIN FROM TRANSPOSON 412-LIKE PROTEIN"/>
    <property type="match status" value="1"/>
</dbReference>
<proteinExistence type="predicted"/>
<organism evidence="3 4">
    <name type="scientific">Ceutorhynchus assimilis</name>
    <name type="common">cabbage seed weevil</name>
    <dbReference type="NCBI Taxonomy" id="467358"/>
    <lineage>
        <taxon>Eukaryota</taxon>
        <taxon>Metazoa</taxon>
        <taxon>Ecdysozoa</taxon>
        <taxon>Arthropoda</taxon>
        <taxon>Hexapoda</taxon>
        <taxon>Insecta</taxon>
        <taxon>Pterygota</taxon>
        <taxon>Neoptera</taxon>
        <taxon>Endopterygota</taxon>
        <taxon>Coleoptera</taxon>
        <taxon>Polyphaga</taxon>
        <taxon>Cucujiformia</taxon>
        <taxon>Curculionidae</taxon>
        <taxon>Ceutorhynchinae</taxon>
        <taxon>Ceutorhynchus</taxon>
    </lineage>
</organism>
<evidence type="ECO:0000256" key="1">
    <source>
        <dbReference type="SAM" id="MobiDB-lite"/>
    </source>
</evidence>
<dbReference type="PANTHER" id="PTHR36159">
    <property type="entry name" value="PROTEIN CBG23766"/>
    <property type="match status" value="1"/>
</dbReference>
<reference evidence="3" key="1">
    <citation type="submission" date="2022-01" db="EMBL/GenBank/DDBJ databases">
        <authorList>
            <person name="King R."/>
        </authorList>
    </citation>
    <scope>NUCLEOTIDE SEQUENCE</scope>
</reference>
<dbReference type="AlphaFoldDB" id="A0A9N9QJT4"/>
<sequence>MYAQFQKSYYYREQSEPCFYPINFKQDAPLVVIDCSRQGEDILKGGAVDIRVEFETKKAVQANTTAYCLILHDRLVKYNPLTSTVHVQGFQFKDSDFVCKEIAILNQATGQLYHHFINLPIPRGFVSYLLGKTNKYGDIDIYIEIDNYEKENIWHCENFQKPILEILKSDRIFDSTTTRGNYYQSSPFGMSNYLYSYYVKTDDTVFNFVFLECQNFLSFEELIVDTLDRFDLDIWKNSLFIFNHSFRTISFNETEFIQTSYASESRKIKYRQRQKELLLDPNNLKLLGLIEIKNWKKQFSNTILHATSIQLLELTQCSPQQQQLKIKYLIEQKKKMSFSSSSSSSSSSPPSSSSRQTLDSLSSEAVKKTKILHSSCDIPNKRKFEELRKSIVTYHANKCFYNYQSQPWDEEGHMKMHEDMSKAENYDATTRKYWSRIQDETNYKKTYFNQYKNVQNTNKRFKNYSSSVLSTRWCQSCEMYFCFGKKSISHHTIMESVPWSSSLSPPNLYCNEKMPRS</sequence>
<evidence type="ECO:0000313" key="4">
    <source>
        <dbReference type="Proteomes" id="UP001152799"/>
    </source>
</evidence>
<dbReference type="Pfam" id="PF21738">
    <property type="entry name" value="DJR-like_dom"/>
    <property type="match status" value="1"/>
</dbReference>
<feature type="compositionally biased region" description="Low complexity" evidence="1">
    <location>
        <begin position="338"/>
        <end position="354"/>
    </location>
</feature>